<keyword evidence="1" id="KW-1133">Transmembrane helix</keyword>
<evidence type="ECO:0000313" key="3">
    <source>
        <dbReference type="Proteomes" id="UP000291213"/>
    </source>
</evidence>
<dbReference type="AlphaFoldDB" id="A0A401H811"/>
<evidence type="ECO:0000256" key="1">
    <source>
        <dbReference type="SAM" id="Phobius"/>
    </source>
</evidence>
<name>A0A401H811_AERPX</name>
<dbReference type="Proteomes" id="UP000291213">
    <property type="component" value="Unassembled WGS sequence"/>
</dbReference>
<gene>
    <name evidence="2" type="ORF">apy_02580</name>
</gene>
<feature type="transmembrane region" description="Helical" evidence="1">
    <location>
        <begin position="97"/>
        <end position="115"/>
    </location>
</feature>
<accession>A0A401H811</accession>
<comment type="caution">
    <text evidence="2">The sequence shown here is derived from an EMBL/GenBank/DDBJ whole genome shotgun (WGS) entry which is preliminary data.</text>
</comment>
<protein>
    <submittedName>
        <fullName evidence="2">Uncharacterized protein</fullName>
    </submittedName>
</protein>
<organism evidence="2 3">
    <name type="scientific">Aeropyrum pernix</name>
    <dbReference type="NCBI Taxonomy" id="56636"/>
    <lineage>
        <taxon>Archaea</taxon>
        <taxon>Thermoproteota</taxon>
        <taxon>Thermoprotei</taxon>
        <taxon>Desulfurococcales</taxon>
        <taxon>Desulfurococcaceae</taxon>
        <taxon>Aeropyrum</taxon>
    </lineage>
</organism>
<keyword evidence="1" id="KW-0812">Transmembrane</keyword>
<dbReference type="EMBL" id="BDMD01000010">
    <property type="protein sequence ID" value="GBF08533.1"/>
    <property type="molecule type" value="Genomic_DNA"/>
</dbReference>
<proteinExistence type="predicted"/>
<evidence type="ECO:0000313" key="2">
    <source>
        <dbReference type="EMBL" id="GBF08533.1"/>
    </source>
</evidence>
<feature type="transmembrane region" description="Helical" evidence="1">
    <location>
        <begin position="69"/>
        <end position="91"/>
    </location>
</feature>
<keyword evidence="1" id="KW-0472">Membrane</keyword>
<reference evidence="2 3" key="1">
    <citation type="submission" date="2017-02" db="EMBL/GenBank/DDBJ databases">
        <title>isolation and characterization of a novel temperate virus Aeropyrum globular virus 1 infecting hyperthermophilic archaeon Aeropyrum.</title>
        <authorList>
            <person name="Yumiya M."/>
            <person name="Yoshida T."/>
            <person name="Sako Y."/>
        </authorList>
    </citation>
    <scope>NUCLEOTIDE SEQUENCE [LARGE SCALE GENOMIC DNA]</scope>
    <source>
        <strain evidence="2 3">YK1-12-2013</strain>
    </source>
</reference>
<sequence length="140" mass="16318">MLIDNVSFVEVDYRVSFDKHLLPMAFERKDPATIVVRLNSVTPFTLVFAEAYDPFWEARVYKDGRLVEVVRSVPVYGVINGFLTIVIRYVPQDWFELGLRISAATFALCVFYLVWDRSRGKGDRWAVWLEERVKRLCSCS</sequence>